<keyword evidence="3 6" id="KW-0489">Methyltransferase</keyword>
<dbReference type="Proteomes" id="UP000287168">
    <property type="component" value="Unassembled WGS sequence"/>
</dbReference>
<comment type="function">
    <text evidence="6">Specifically methylates the N7 position of guanine in position 527 of 16S rRNA.</text>
</comment>
<accession>A0A3S3YLH3</accession>
<gene>
    <name evidence="6 7" type="primary">rsmG</name>
    <name evidence="7" type="ORF">EP867_00735</name>
</gene>
<organism evidence="7 8">
    <name type="scientific">Falsigemmobacter intermedius</name>
    <dbReference type="NCBI Taxonomy" id="1553448"/>
    <lineage>
        <taxon>Bacteria</taxon>
        <taxon>Pseudomonadati</taxon>
        <taxon>Pseudomonadota</taxon>
        <taxon>Alphaproteobacteria</taxon>
        <taxon>Rhodobacterales</taxon>
        <taxon>Paracoccaceae</taxon>
        <taxon>Falsigemmobacter</taxon>
    </lineage>
</organism>
<keyword evidence="5 6" id="KW-0949">S-adenosyl-L-methionine</keyword>
<evidence type="ECO:0000313" key="8">
    <source>
        <dbReference type="Proteomes" id="UP000287168"/>
    </source>
</evidence>
<dbReference type="NCBIfam" id="TIGR00138">
    <property type="entry name" value="rsmG_gidB"/>
    <property type="match status" value="1"/>
</dbReference>
<keyword evidence="2 6" id="KW-0698">rRNA processing</keyword>
<comment type="caution">
    <text evidence="7">The sequence shown here is derived from an EMBL/GenBank/DDBJ whole genome shotgun (WGS) entry which is preliminary data.</text>
</comment>
<keyword evidence="8" id="KW-1185">Reference proteome</keyword>
<dbReference type="InterPro" id="IPR029063">
    <property type="entry name" value="SAM-dependent_MTases_sf"/>
</dbReference>
<comment type="caution">
    <text evidence="6">Lacks conserved residue(s) required for the propagation of feature annotation.</text>
</comment>
<dbReference type="PANTHER" id="PTHR31760:SF0">
    <property type="entry name" value="S-ADENOSYL-L-METHIONINE-DEPENDENT METHYLTRANSFERASES SUPERFAMILY PROTEIN"/>
    <property type="match status" value="1"/>
</dbReference>
<dbReference type="GO" id="GO:0070043">
    <property type="term" value="F:rRNA (guanine-N7-)-methyltransferase activity"/>
    <property type="evidence" value="ECO:0007669"/>
    <property type="project" value="UniProtKB-UniRule"/>
</dbReference>
<keyword evidence="1 6" id="KW-0963">Cytoplasm</keyword>
<evidence type="ECO:0000256" key="3">
    <source>
        <dbReference type="ARBA" id="ARBA00022603"/>
    </source>
</evidence>
<dbReference type="GO" id="GO:0005829">
    <property type="term" value="C:cytosol"/>
    <property type="evidence" value="ECO:0007669"/>
    <property type="project" value="TreeGrafter"/>
</dbReference>
<dbReference type="SUPFAM" id="SSF53335">
    <property type="entry name" value="S-adenosyl-L-methionine-dependent methyltransferases"/>
    <property type="match status" value="1"/>
</dbReference>
<dbReference type="PIRSF" id="PIRSF003078">
    <property type="entry name" value="GidB"/>
    <property type="match status" value="1"/>
</dbReference>
<keyword evidence="4 6" id="KW-0808">Transferase</keyword>
<feature type="binding site" evidence="6">
    <location>
        <begin position="125"/>
        <end position="126"/>
    </location>
    <ligand>
        <name>S-adenosyl-L-methionine</name>
        <dbReference type="ChEBI" id="CHEBI:59789"/>
    </ligand>
</feature>
<dbReference type="OrthoDB" id="9808773at2"/>
<evidence type="ECO:0000256" key="4">
    <source>
        <dbReference type="ARBA" id="ARBA00022679"/>
    </source>
</evidence>
<dbReference type="EC" id="2.1.1.170" evidence="6"/>
<feature type="binding site" evidence="6">
    <location>
        <position position="71"/>
    </location>
    <ligand>
        <name>S-adenosyl-L-methionine</name>
        <dbReference type="ChEBI" id="CHEBI:59789"/>
    </ligand>
</feature>
<feature type="binding site" evidence="6">
    <location>
        <position position="139"/>
    </location>
    <ligand>
        <name>S-adenosyl-L-methionine</name>
        <dbReference type="ChEBI" id="CHEBI:59789"/>
    </ligand>
</feature>
<dbReference type="InterPro" id="IPR003682">
    <property type="entry name" value="rRNA_ssu_MeTfrase_G"/>
</dbReference>
<comment type="catalytic activity">
    <reaction evidence="6">
        <text>guanosine(527) in 16S rRNA + S-adenosyl-L-methionine = N(7)-methylguanosine(527) in 16S rRNA + S-adenosyl-L-homocysteine</text>
        <dbReference type="Rhea" id="RHEA:42732"/>
        <dbReference type="Rhea" id="RHEA-COMP:10209"/>
        <dbReference type="Rhea" id="RHEA-COMP:10210"/>
        <dbReference type="ChEBI" id="CHEBI:57856"/>
        <dbReference type="ChEBI" id="CHEBI:59789"/>
        <dbReference type="ChEBI" id="CHEBI:74269"/>
        <dbReference type="ChEBI" id="CHEBI:74480"/>
        <dbReference type="EC" id="2.1.1.170"/>
    </reaction>
</comment>
<reference evidence="7 8" key="1">
    <citation type="journal article" date="2015" name="Int. J. Syst. Evol. Microbiol.">
        <title>Gemmobacter intermedius sp. nov., isolated from a white stork (Ciconia ciconia).</title>
        <authorList>
            <person name="Kampfer P."/>
            <person name="Jerzak L."/>
            <person name="Wilharm G."/>
            <person name="Golke J."/>
            <person name="Busse H.J."/>
            <person name="Glaeser S.P."/>
        </authorList>
    </citation>
    <scope>NUCLEOTIDE SEQUENCE [LARGE SCALE GENOMIC DNA]</scope>
    <source>
        <strain evidence="7 8">119/4</strain>
    </source>
</reference>
<comment type="similarity">
    <text evidence="6">Belongs to the methyltransferase superfamily. RNA methyltransferase RsmG family.</text>
</comment>
<dbReference type="EMBL" id="SBLC01000001">
    <property type="protein sequence ID" value="RWY45585.1"/>
    <property type="molecule type" value="Genomic_DNA"/>
</dbReference>
<name>A0A3S3YLH3_9RHOB</name>
<dbReference type="PANTHER" id="PTHR31760">
    <property type="entry name" value="S-ADENOSYL-L-METHIONINE-DEPENDENT METHYLTRANSFERASES SUPERFAMILY PROTEIN"/>
    <property type="match status" value="1"/>
</dbReference>
<comment type="subcellular location">
    <subcellularLocation>
        <location evidence="6">Cytoplasm</location>
    </subcellularLocation>
</comment>
<dbReference type="AlphaFoldDB" id="A0A3S3YLH3"/>
<feature type="binding site" evidence="6">
    <location>
        <position position="76"/>
    </location>
    <ligand>
        <name>S-adenosyl-L-methionine</name>
        <dbReference type="ChEBI" id="CHEBI:59789"/>
    </ligand>
</feature>
<dbReference type="Gene3D" id="3.40.50.150">
    <property type="entry name" value="Vaccinia Virus protein VP39"/>
    <property type="match status" value="1"/>
</dbReference>
<dbReference type="RefSeq" id="WP_128486302.1">
    <property type="nucleotide sequence ID" value="NZ_JBHLXB010000011.1"/>
</dbReference>
<evidence type="ECO:0000256" key="5">
    <source>
        <dbReference type="ARBA" id="ARBA00022691"/>
    </source>
</evidence>
<dbReference type="Pfam" id="PF02527">
    <property type="entry name" value="GidB"/>
    <property type="match status" value="1"/>
</dbReference>
<dbReference type="HAMAP" id="MF_00074">
    <property type="entry name" value="16SrRNA_methyltr_G"/>
    <property type="match status" value="1"/>
</dbReference>
<protein>
    <recommendedName>
        <fullName evidence="6">Ribosomal RNA small subunit methyltransferase G</fullName>
        <ecNumber evidence="6">2.1.1.170</ecNumber>
    </recommendedName>
    <alternativeName>
        <fullName evidence="6">16S rRNA 7-methylguanosine methyltransferase</fullName>
        <shortName evidence="6">16S rRNA m7G methyltransferase</shortName>
    </alternativeName>
</protein>
<sequence length="207" mass="22846">MTWTVKVRGQSLTAETCERLETFEAMLARWSPRINLVAKSTLADIRQRHVLDSVQLYDYVPENTQRFADFGSGGGLPGIIMAILSTQFEPRAQHILVESDQRKATFLREAARSCSVNVKVISDRIETVAPLGAEVVTARALAALPLLFSWISPHMAPSAVAVLPKGEAYQSEVDAALEKWQFDLAVHQSVTEPLARVLCVTALSRRS</sequence>
<evidence type="ECO:0000256" key="1">
    <source>
        <dbReference type="ARBA" id="ARBA00022490"/>
    </source>
</evidence>
<evidence type="ECO:0000256" key="6">
    <source>
        <dbReference type="HAMAP-Rule" id="MF_00074"/>
    </source>
</evidence>
<evidence type="ECO:0000256" key="2">
    <source>
        <dbReference type="ARBA" id="ARBA00022552"/>
    </source>
</evidence>
<evidence type="ECO:0000313" key="7">
    <source>
        <dbReference type="EMBL" id="RWY45585.1"/>
    </source>
</evidence>
<proteinExistence type="inferred from homology"/>